<keyword evidence="1" id="KW-0732">Signal</keyword>
<gene>
    <name evidence="2" type="ORF">BpHYR1_030287</name>
</gene>
<dbReference type="OrthoDB" id="10518822at2759"/>
<feature type="signal peptide" evidence="1">
    <location>
        <begin position="1"/>
        <end position="20"/>
    </location>
</feature>
<comment type="caution">
    <text evidence="2">The sequence shown here is derived from an EMBL/GenBank/DDBJ whole genome shotgun (WGS) entry which is preliminary data.</text>
</comment>
<feature type="chain" id="PRO_5018291064" evidence="1">
    <location>
        <begin position="21"/>
        <end position="393"/>
    </location>
</feature>
<evidence type="ECO:0000256" key="1">
    <source>
        <dbReference type="SAM" id="SignalP"/>
    </source>
</evidence>
<dbReference type="EMBL" id="REGN01002691">
    <property type="protein sequence ID" value="RNA26687.1"/>
    <property type="molecule type" value="Genomic_DNA"/>
</dbReference>
<proteinExistence type="predicted"/>
<accession>A0A3M7RTN8</accession>
<dbReference type="AlphaFoldDB" id="A0A3M7RTN8"/>
<name>A0A3M7RTN8_BRAPC</name>
<protein>
    <submittedName>
        <fullName evidence="2">Uncharacterized protein</fullName>
    </submittedName>
</protein>
<organism evidence="2 3">
    <name type="scientific">Brachionus plicatilis</name>
    <name type="common">Marine rotifer</name>
    <name type="synonym">Brachionus muelleri</name>
    <dbReference type="NCBI Taxonomy" id="10195"/>
    <lineage>
        <taxon>Eukaryota</taxon>
        <taxon>Metazoa</taxon>
        <taxon>Spiralia</taxon>
        <taxon>Gnathifera</taxon>
        <taxon>Rotifera</taxon>
        <taxon>Eurotatoria</taxon>
        <taxon>Monogononta</taxon>
        <taxon>Pseudotrocha</taxon>
        <taxon>Ploima</taxon>
        <taxon>Brachionidae</taxon>
        <taxon>Brachionus</taxon>
    </lineage>
</organism>
<keyword evidence="3" id="KW-1185">Reference proteome</keyword>
<sequence length="393" mass="44862">MNLFTLISFCIAAGYGACSSRNYVKPTRKGLDEFELDQLIKMNLDRARNGYQKVEYSLPLMNAANYAAYQLALRRTLITPYFRTCSRLVGYAYKIQGYLKSAKKYFGSKICFNNFPPYTNPFAYDILYDCTPKGVRIYDFYEYGYGTWFDNEGNGYMVRLFSLRGSNMDSGIGSSAPGNTGLGSANPMERSLNATEKKSTNGTLIEENQLPPIEIKSNDETKFKFKKLFQVGKEAKKETGPVASSSSNDNYMDINVDDLEPLSDTTDFKSLLTQSFDISKTLVKNVGQLKTSHDLFDLDAHKLCLSLKCKGFYKNFLDDQDFEINNYFNQNLIELFDSKEKKSREKFFNSQLKNLKADQDESNIQANAKEEIALKSIEIKEQNIEDWLDELID</sequence>
<reference evidence="2 3" key="1">
    <citation type="journal article" date="2018" name="Sci. Rep.">
        <title>Genomic signatures of local adaptation to the degree of environmental predictability in rotifers.</title>
        <authorList>
            <person name="Franch-Gras L."/>
            <person name="Hahn C."/>
            <person name="Garcia-Roger E.M."/>
            <person name="Carmona M.J."/>
            <person name="Serra M."/>
            <person name="Gomez A."/>
        </authorList>
    </citation>
    <scope>NUCLEOTIDE SEQUENCE [LARGE SCALE GENOMIC DNA]</scope>
    <source>
        <strain evidence="2">HYR1</strain>
    </source>
</reference>
<dbReference type="Proteomes" id="UP000276133">
    <property type="component" value="Unassembled WGS sequence"/>
</dbReference>
<evidence type="ECO:0000313" key="2">
    <source>
        <dbReference type="EMBL" id="RNA26687.1"/>
    </source>
</evidence>
<evidence type="ECO:0000313" key="3">
    <source>
        <dbReference type="Proteomes" id="UP000276133"/>
    </source>
</evidence>